<name>A0A2M6YSY0_9BACT</name>
<dbReference type="Gene3D" id="3.40.1780.10">
    <property type="entry name" value="QueA-like"/>
    <property type="match status" value="1"/>
</dbReference>
<keyword evidence="4" id="KW-0671">Queuosine biosynthesis</keyword>
<sequence>MKEKKLHNEFYEIDKNTWKQIEINRNKEKKLVAVGTTVVRTLESETKLVKSVKSVESVESGKTDLTDLTGSTDLFVFPPYDFNMIDIMITNSHLSKSSLMILVEAFLQFKKSKKSLVELYDMAIKTNFRFYSFGD</sequence>
<dbReference type="GO" id="GO:0008616">
    <property type="term" value="P:tRNA queuosine(34) biosynthetic process"/>
    <property type="evidence" value="ECO:0007669"/>
    <property type="project" value="UniProtKB-KW"/>
</dbReference>
<evidence type="ECO:0000313" key="5">
    <source>
        <dbReference type="EMBL" id="PIU36628.1"/>
    </source>
</evidence>
<dbReference type="GO" id="GO:0051075">
    <property type="term" value="F:S-adenosylmethionine:tRNA ribosyltransferase-isomerase activity"/>
    <property type="evidence" value="ECO:0007669"/>
    <property type="project" value="TreeGrafter"/>
</dbReference>
<dbReference type="InterPro" id="IPR003699">
    <property type="entry name" value="QueA"/>
</dbReference>
<keyword evidence="2" id="KW-0808">Transferase</keyword>
<evidence type="ECO:0000256" key="2">
    <source>
        <dbReference type="ARBA" id="ARBA00022679"/>
    </source>
</evidence>
<gene>
    <name evidence="5" type="ORF">COT02_05075</name>
</gene>
<dbReference type="EMBL" id="PEWY01000141">
    <property type="protein sequence ID" value="PIU36628.1"/>
    <property type="molecule type" value="Genomic_DNA"/>
</dbReference>
<accession>A0A2M6YSY0</accession>
<protein>
    <submittedName>
        <fullName evidence="5">Uncharacterized protein</fullName>
    </submittedName>
</protein>
<reference evidence="6" key="1">
    <citation type="submission" date="2017-09" db="EMBL/GenBank/DDBJ databases">
        <title>Depth-based differentiation of microbial function through sediment-hosted aquifers and enrichment of novel symbionts in the deep terrestrial subsurface.</title>
        <authorList>
            <person name="Probst A.J."/>
            <person name="Ladd B."/>
            <person name="Jarett J.K."/>
            <person name="Geller-Mcgrath D.E."/>
            <person name="Sieber C.M.K."/>
            <person name="Emerson J.B."/>
            <person name="Anantharaman K."/>
            <person name="Thomas B.C."/>
            <person name="Malmstrom R."/>
            <person name="Stieglmeier M."/>
            <person name="Klingl A."/>
            <person name="Woyke T."/>
            <person name="Ryan C.M."/>
            <person name="Banfield J.F."/>
        </authorList>
    </citation>
    <scope>NUCLEOTIDE SEQUENCE [LARGE SCALE GENOMIC DNA]</scope>
</reference>
<organism evidence="5 6">
    <name type="scientific">Candidatus Roizmanbacteria bacterium CG07_land_8_20_14_0_80_34_15</name>
    <dbReference type="NCBI Taxonomy" id="1974849"/>
    <lineage>
        <taxon>Bacteria</taxon>
        <taxon>Candidatus Roizmaniibacteriota</taxon>
    </lineage>
</organism>
<dbReference type="Pfam" id="PF02547">
    <property type="entry name" value="Queuosine_synth"/>
    <property type="match status" value="1"/>
</dbReference>
<dbReference type="PANTHER" id="PTHR30307">
    <property type="entry name" value="S-ADENOSYLMETHIONINE:TRNA RIBOSYLTRANSFERASE-ISOMERASE"/>
    <property type="match status" value="1"/>
</dbReference>
<dbReference type="SUPFAM" id="SSF111337">
    <property type="entry name" value="QueA-like"/>
    <property type="match status" value="1"/>
</dbReference>
<evidence type="ECO:0000256" key="4">
    <source>
        <dbReference type="ARBA" id="ARBA00022785"/>
    </source>
</evidence>
<dbReference type="PANTHER" id="PTHR30307:SF0">
    <property type="entry name" value="S-ADENOSYLMETHIONINE:TRNA RIBOSYLTRANSFERASE-ISOMERASE"/>
    <property type="match status" value="1"/>
</dbReference>
<evidence type="ECO:0000256" key="1">
    <source>
        <dbReference type="ARBA" id="ARBA00022490"/>
    </source>
</evidence>
<keyword evidence="1" id="KW-0963">Cytoplasm</keyword>
<dbReference type="Proteomes" id="UP000230184">
    <property type="component" value="Unassembled WGS sequence"/>
</dbReference>
<comment type="caution">
    <text evidence="5">The sequence shown here is derived from an EMBL/GenBank/DDBJ whole genome shotgun (WGS) entry which is preliminary data.</text>
</comment>
<dbReference type="AlphaFoldDB" id="A0A2M6YSY0"/>
<proteinExistence type="predicted"/>
<keyword evidence="3" id="KW-0949">S-adenosyl-L-methionine</keyword>
<evidence type="ECO:0000256" key="3">
    <source>
        <dbReference type="ARBA" id="ARBA00022691"/>
    </source>
</evidence>
<dbReference type="InterPro" id="IPR042118">
    <property type="entry name" value="QueA_dom1"/>
</dbReference>
<dbReference type="InterPro" id="IPR036100">
    <property type="entry name" value="QueA_sf"/>
</dbReference>
<evidence type="ECO:0000313" key="6">
    <source>
        <dbReference type="Proteomes" id="UP000230184"/>
    </source>
</evidence>